<feature type="transmembrane region" description="Helical" evidence="6">
    <location>
        <begin position="309"/>
        <end position="331"/>
    </location>
</feature>
<feature type="transmembrane region" description="Helical" evidence="6">
    <location>
        <begin position="263"/>
        <end position="289"/>
    </location>
</feature>
<keyword evidence="2 6" id="KW-0812">Transmembrane</keyword>
<keyword evidence="10" id="KW-1185">Reference proteome</keyword>
<evidence type="ECO:0000256" key="6">
    <source>
        <dbReference type="SAM" id="Phobius"/>
    </source>
</evidence>
<evidence type="ECO:0000256" key="5">
    <source>
        <dbReference type="SAM" id="MobiDB-lite"/>
    </source>
</evidence>
<feature type="compositionally biased region" description="Low complexity" evidence="5">
    <location>
        <begin position="501"/>
        <end position="514"/>
    </location>
</feature>
<keyword evidence="3 6" id="KW-1133">Transmembrane helix</keyword>
<feature type="domain" description="Anoctamin alpha-beta plait" evidence="8">
    <location>
        <begin position="8"/>
        <end position="136"/>
    </location>
</feature>
<evidence type="ECO:0000259" key="8">
    <source>
        <dbReference type="Pfam" id="PF20877"/>
    </source>
</evidence>
<evidence type="ECO:0000256" key="2">
    <source>
        <dbReference type="ARBA" id="ARBA00022692"/>
    </source>
</evidence>
<dbReference type="InterPro" id="IPR049452">
    <property type="entry name" value="Anoctamin_TM"/>
</dbReference>
<dbReference type="Pfam" id="PF04547">
    <property type="entry name" value="Anoctamin"/>
    <property type="match status" value="1"/>
</dbReference>
<feature type="transmembrane region" description="Helical" evidence="6">
    <location>
        <begin position="352"/>
        <end position="373"/>
    </location>
</feature>
<dbReference type="GO" id="GO:0005254">
    <property type="term" value="F:chloride channel activity"/>
    <property type="evidence" value="ECO:0007669"/>
    <property type="project" value="TreeGrafter"/>
</dbReference>
<proteinExistence type="predicted"/>
<dbReference type="InterPro" id="IPR007632">
    <property type="entry name" value="Anoctamin"/>
</dbReference>
<dbReference type="PANTHER" id="PTHR12308:SF73">
    <property type="entry name" value="ANOCTAMIN"/>
    <property type="match status" value="1"/>
</dbReference>
<feature type="region of interest" description="Disordered" evidence="5">
    <location>
        <begin position="491"/>
        <end position="530"/>
    </location>
</feature>
<dbReference type="PANTHER" id="PTHR12308">
    <property type="entry name" value="ANOCTAMIN"/>
    <property type="match status" value="1"/>
</dbReference>
<dbReference type="OrthoDB" id="296386at2759"/>
<dbReference type="EMBL" id="NHYE01005574">
    <property type="protein sequence ID" value="PPQ69363.1"/>
    <property type="molecule type" value="Genomic_DNA"/>
</dbReference>
<evidence type="ECO:0000313" key="9">
    <source>
        <dbReference type="EMBL" id="PPQ69363.1"/>
    </source>
</evidence>
<dbReference type="STRING" id="231916.A0A409VT00"/>
<dbReference type="GO" id="GO:0016020">
    <property type="term" value="C:membrane"/>
    <property type="evidence" value="ECO:0007669"/>
    <property type="project" value="UniProtKB-SubCell"/>
</dbReference>
<feature type="compositionally biased region" description="Polar residues" evidence="5">
    <location>
        <begin position="515"/>
        <end position="526"/>
    </location>
</feature>
<dbReference type="InParanoid" id="A0A409VT00"/>
<reference evidence="9 10" key="1">
    <citation type="journal article" date="2018" name="Evol. Lett.">
        <title>Horizontal gene cluster transfer increased hallucinogenic mushroom diversity.</title>
        <authorList>
            <person name="Reynolds H.T."/>
            <person name="Vijayakumar V."/>
            <person name="Gluck-Thaler E."/>
            <person name="Korotkin H.B."/>
            <person name="Matheny P.B."/>
            <person name="Slot J.C."/>
        </authorList>
    </citation>
    <scope>NUCLEOTIDE SEQUENCE [LARGE SCALE GENOMIC DNA]</scope>
    <source>
        <strain evidence="9 10">SRW20</strain>
    </source>
</reference>
<organism evidence="9 10">
    <name type="scientific">Gymnopilus dilepis</name>
    <dbReference type="NCBI Taxonomy" id="231916"/>
    <lineage>
        <taxon>Eukaryota</taxon>
        <taxon>Fungi</taxon>
        <taxon>Dikarya</taxon>
        <taxon>Basidiomycota</taxon>
        <taxon>Agaricomycotina</taxon>
        <taxon>Agaricomycetes</taxon>
        <taxon>Agaricomycetidae</taxon>
        <taxon>Agaricales</taxon>
        <taxon>Agaricineae</taxon>
        <taxon>Hymenogastraceae</taxon>
        <taxon>Gymnopilus</taxon>
    </lineage>
</organism>
<evidence type="ECO:0000256" key="4">
    <source>
        <dbReference type="ARBA" id="ARBA00023136"/>
    </source>
</evidence>
<feature type="transmembrane region" description="Helical" evidence="6">
    <location>
        <begin position="455"/>
        <end position="477"/>
    </location>
</feature>
<accession>A0A409VT00</accession>
<comment type="subcellular location">
    <subcellularLocation>
        <location evidence="1">Membrane</location>
        <topology evidence="1">Multi-pass membrane protein</topology>
    </subcellularLocation>
</comment>
<dbReference type="Pfam" id="PF20877">
    <property type="entry name" value="Anoctamin_N"/>
    <property type="match status" value="1"/>
</dbReference>
<evidence type="ECO:0008006" key="11">
    <source>
        <dbReference type="Google" id="ProtNLM"/>
    </source>
</evidence>
<evidence type="ECO:0000259" key="7">
    <source>
        <dbReference type="Pfam" id="PF04547"/>
    </source>
</evidence>
<dbReference type="Proteomes" id="UP000284706">
    <property type="component" value="Unassembled WGS sequence"/>
</dbReference>
<dbReference type="InterPro" id="IPR049456">
    <property type="entry name" value="Anoctamin_N_fung"/>
</dbReference>
<evidence type="ECO:0000256" key="3">
    <source>
        <dbReference type="ARBA" id="ARBA00022989"/>
    </source>
</evidence>
<feature type="transmembrane region" description="Helical" evidence="6">
    <location>
        <begin position="210"/>
        <end position="228"/>
    </location>
</feature>
<gene>
    <name evidence="9" type="ORF">CVT26_002518</name>
</gene>
<protein>
    <recommendedName>
        <fullName evidence="11">DUF590-domain-containing protein</fullName>
    </recommendedName>
</protein>
<feature type="transmembrane region" description="Helical" evidence="6">
    <location>
        <begin position="718"/>
        <end position="740"/>
    </location>
</feature>
<evidence type="ECO:0000313" key="10">
    <source>
        <dbReference type="Proteomes" id="UP000284706"/>
    </source>
</evidence>
<dbReference type="FunCoup" id="A0A409VT00">
    <property type="interactions" value="56"/>
</dbReference>
<feature type="transmembrane region" description="Helical" evidence="6">
    <location>
        <begin position="176"/>
        <end position="204"/>
    </location>
</feature>
<dbReference type="AlphaFoldDB" id="A0A409VT00"/>
<evidence type="ECO:0000256" key="1">
    <source>
        <dbReference type="ARBA" id="ARBA00004141"/>
    </source>
</evidence>
<sequence>MPDARPPDVDLVISFRATKPTSLSKQQTREDARKAEQQYKRLIETLTYAGLKAVGRRGESLGHLLIFVTCPPKLVEELVRRERHSDFISGLPVAPAANVIALSPAERIRLVYTFITSTPSDGGLGISPEAPEWDLVESIFALHDREFNEVWVRAWKPRNIASVQLERIKDQFGDALAFYFAFLASYTKFLVFPAILGLIGHFLLPPYSPIYSALVSIWSIVFVEWWRVHERILSLRFGTRGSFKVEKHRAQWKKGLAWWQRELRVLASVPVIILFAAILSALLTAIFIFEAFVTQLYQGPAKHLVTFSPTLLFVVLVPRVLALYQAIAVRLTNWENHSHKSTHTASLTLKTFALSAVVAYLGLALSAFVYVPFGEGVMRLVQAWLFSGHAKTHEGVVATIRDILNGTITSAVKDSNVIVDSMTGAPPTVGRVAMWDIDPTNARLKLNPGRLRDQMFAYTVTAQVVNTFTEVALPFLLRRISAFRKDRATNNGKPKGIVAPSSGASSSGSSGNSSTVDGGQTASSPTLKKRVVFEDEKERGGLVERAFLDKVREEAALPDYDLFTDYNEMVVQFGYVALWSTMWPLAGTMAFLNNLLELRSDALKITINNRRPIPCRTDTIGPWLDSLTFLTWLGALTNSALVYLFSPQMLPKSAEFNVVGNAVLKNVSELLNDSTAAIQEHLVSAAGGLSETPSDPPANGWGVDGSASPSTLWATRELLLKAALVALFASHGFILVRLLIRHIIEKIFWRGSEEVAERERKDREVKVQFLKGAGPGGSSSGLRLVGDVRIEKEVGDDVGVVSGESDVMGGDEMGFWDHDEGVDEIQRISKEA</sequence>
<feature type="transmembrane region" description="Helical" evidence="6">
    <location>
        <begin position="626"/>
        <end position="646"/>
    </location>
</feature>
<dbReference type="GO" id="GO:0032541">
    <property type="term" value="C:cortical endoplasmic reticulum"/>
    <property type="evidence" value="ECO:0007669"/>
    <property type="project" value="TreeGrafter"/>
</dbReference>
<keyword evidence="4 6" id="KW-0472">Membrane</keyword>
<name>A0A409VT00_9AGAR</name>
<feature type="domain" description="Anoctamin transmembrane" evidence="7">
    <location>
        <begin position="168"/>
        <end position="756"/>
    </location>
</feature>
<comment type="caution">
    <text evidence="9">The sequence shown here is derived from an EMBL/GenBank/DDBJ whole genome shotgun (WGS) entry which is preliminary data.</text>
</comment>